<dbReference type="Proteomes" id="UP000183090">
    <property type="component" value="Unassembled WGS sequence"/>
</dbReference>
<evidence type="ECO:0000313" key="4">
    <source>
        <dbReference type="Proteomes" id="UP000034029"/>
    </source>
</evidence>
<dbReference type="EMBL" id="CP011366">
    <property type="protein sequence ID" value="AKG72854.1"/>
    <property type="molecule type" value="Genomic_DNA"/>
</dbReference>
<keyword evidence="1" id="KW-0812">Transmembrane</keyword>
<sequence length="62" mass="6859">MKVTIVIILMLTAGLLPLAVNFMPAIPDSYSTGAWLGTIILLFIAAIVLDRHKRQKEKNIKP</sequence>
<dbReference type="EMBL" id="FOTB01000003">
    <property type="protein sequence ID" value="SFK75147.1"/>
    <property type="molecule type" value="Genomic_DNA"/>
</dbReference>
<keyword evidence="4" id="KW-1185">Reference proteome</keyword>
<dbReference type="Proteomes" id="UP000034029">
    <property type="component" value="Chromosome"/>
</dbReference>
<dbReference type="RefSeq" id="WP_046789050.1">
    <property type="nucleotide sequence ID" value="NZ_CP011366.1"/>
</dbReference>
<evidence type="ECO:0000313" key="2">
    <source>
        <dbReference type="EMBL" id="AKG72854.1"/>
    </source>
</evidence>
<protein>
    <submittedName>
        <fullName evidence="3">Uncharacterized protein</fullName>
    </submittedName>
</protein>
<evidence type="ECO:0000313" key="5">
    <source>
        <dbReference type="Proteomes" id="UP000183090"/>
    </source>
</evidence>
<reference evidence="2 4" key="1">
    <citation type="journal article" date="2015" name="Int. J. Syst. Evol. Microbiol.">
        <title>Complete genome sequence of Salinicoccus halodurans H3B36, isolated from the Qaidam Basin in China.</title>
        <authorList>
            <person name="Jiang K."/>
            <person name="Xue Y."/>
            <person name="Ma Y."/>
        </authorList>
    </citation>
    <scope>NUCLEOTIDE SEQUENCE [LARGE SCALE GENOMIC DNA]</scope>
    <source>
        <strain evidence="2 4">H3B36</strain>
    </source>
</reference>
<feature type="transmembrane region" description="Helical" evidence="1">
    <location>
        <begin position="32"/>
        <end position="49"/>
    </location>
</feature>
<dbReference type="OrthoDB" id="2390313at2"/>
<evidence type="ECO:0000313" key="3">
    <source>
        <dbReference type="EMBL" id="SFK75147.1"/>
    </source>
</evidence>
<reference evidence="4" key="2">
    <citation type="submission" date="2015-04" db="EMBL/GenBank/DDBJ databases">
        <title>Complete genome sequence of Salinicoccus halodurans strain H3B36, isolated from the Qaidam basin of China.</title>
        <authorList>
            <person name="Ma Y."/>
            <person name="Jiang K."/>
            <person name="Xue Y."/>
        </authorList>
    </citation>
    <scope>NUCLEOTIDE SEQUENCE [LARGE SCALE GENOMIC DNA]</scope>
    <source>
        <strain evidence="4">H3B36</strain>
    </source>
</reference>
<name>A0A0F7HIN2_9STAP</name>
<feature type="transmembrane region" description="Helical" evidence="1">
    <location>
        <begin position="7"/>
        <end position="26"/>
    </location>
</feature>
<reference evidence="3 5" key="3">
    <citation type="submission" date="2016-10" db="EMBL/GenBank/DDBJ databases">
        <authorList>
            <person name="Varghese N."/>
            <person name="Submissions S."/>
        </authorList>
    </citation>
    <scope>NUCLEOTIDE SEQUENCE [LARGE SCALE GENOMIC DNA]</scope>
    <source>
        <strain evidence="3 5">CGMCC 1.6501</strain>
    </source>
</reference>
<proteinExistence type="predicted"/>
<organism evidence="3 5">
    <name type="scientific">Salinicoccus halodurans</name>
    <dbReference type="NCBI Taxonomy" id="407035"/>
    <lineage>
        <taxon>Bacteria</taxon>
        <taxon>Bacillati</taxon>
        <taxon>Bacillota</taxon>
        <taxon>Bacilli</taxon>
        <taxon>Bacillales</taxon>
        <taxon>Staphylococcaceae</taxon>
        <taxon>Salinicoccus</taxon>
    </lineage>
</organism>
<dbReference type="KEGG" id="shv:AAT16_00625"/>
<keyword evidence="1" id="KW-1133">Transmembrane helix</keyword>
<gene>
    <name evidence="2" type="ORF">AAT16_00625</name>
    <name evidence="3" type="ORF">SAMN05216235_1491</name>
</gene>
<accession>A0A0F7HIN2</accession>
<keyword evidence="1" id="KW-0472">Membrane</keyword>
<dbReference type="AlphaFoldDB" id="A0A0F7HIN2"/>
<evidence type="ECO:0000256" key="1">
    <source>
        <dbReference type="SAM" id="Phobius"/>
    </source>
</evidence>